<evidence type="ECO:0000256" key="3">
    <source>
        <dbReference type="HAMAP-Rule" id="MF_01151"/>
    </source>
</evidence>
<keyword evidence="2 3" id="KW-0143">Chaperone</keyword>
<dbReference type="GO" id="GO:0006457">
    <property type="term" value="P:protein folding"/>
    <property type="evidence" value="ECO:0007669"/>
    <property type="project" value="InterPro"/>
</dbReference>
<dbReference type="SUPFAM" id="SSF51064">
    <property type="entry name" value="Head domain of nucleotide exchange factor GrpE"/>
    <property type="match status" value="1"/>
</dbReference>
<dbReference type="Gene3D" id="3.90.20.20">
    <property type="match status" value="1"/>
</dbReference>
<organism evidence="6 7">
    <name type="scientific">Segatella oulorum F0390</name>
    <dbReference type="NCBI Taxonomy" id="702438"/>
    <lineage>
        <taxon>Bacteria</taxon>
        <taxon>Pseudomonadati</taxon>
        <taxon>Bacteroidota</taxon>
        <taxon>Bacteroidia</taxon>
        <taxon>Bacteroidales</taxon>
        <taxon>Prevotellaceae</taxon>
        <taxon>Segatella</taxon>
    </lineage>
</organism>
<gene>
    <name evidence="3" type="primary">grpE</name>
    <name evidence="6" type="ORF">HMPREF9431_00592</name>
</gene>
<dbReference type="RefSeq" id="WP_004379584.1">
    <property type="nucleotide sequence ID" value="NZ_JH114215.1"/>
</dbReference>
<dbReference type="InterPro" id="IPR009012">
    <property type="entry name" value="GrpE_head"/>
</dbReference>
<dbReference type="Pfam" id="PF01025">
    <property type="entry name" value="GrpE"/>
    <property type="match status" value="1"/>
</dbReference>
<keyword evidence="3" id="KW-0346">Stress response</keyword>
<comment type="subcellular location">
    <subcellularLocation>
        <location evidence="3">Cytoplasm</location>
    </subcellularLocation>
</comment>
<evidence type="ECO:0000256" key="2">
    <source>
        <dbReference type="ARBA" id="ARBA00023186"/>
    </source>
</evidence>
<dbReference type="PANTHER" id="PTHR21237">
    <property type="entry name" value="GRPE PROTEIN"/>
    <property type="match status" value="1"/>
</dbReference>
<evidence type="ECO:0000256" key="4">
    <source>
        <dbReference type="RuleBase" id="RU004478"/>
    </source>
</evidence>
<dbReference type="OrthoDB" id="9812586at2"/>
<accession>G1W9U1</accession>
<dbReference type="EMBL" id="ADGI01000018">
    <property type="protein sequence ID" value="EGV34259.1"/>
    <property type="molecule type" value="Genomic_DNA"/>
</dbReference>
<evidence type="ECO:0000313" key="7">
    <source>
        <dbReference type="Proteomes" id="UP000005141"/>
    </source>
</evidence>
<feature type="region of interest" description="Disordered" evidence="5">
    <location>
        <begin position="1"/>
        <end position="53"/>
    </location>
</feature>
<dbReference type="PANTHER" id="PTHR21237:SF23">
    <property type="entry name" value="GRPE PROTEIN HOMOLOG, MITOCHONDRIAL"/>
    <property type="match status" value="1"/>
</dbReference>
<comment type="subunit">
    <text evidence="3">Homodimer.</text>
</comment>
<dbReference type="Proteomes" id="UP000005141">
    <property type="component" value="Unassembled WGS sequence"/>
</dbReference>
<dbReference type="HAMAP" id="MF_01151">
    <property type="entry name" value="GrpE"/>
    <property type="match status" value="1"/>
</dbReference>
<reference evidence="6 7" key="1">
    <citation type="submission" date="2011-07" db="EMBL/GenBank/DDBJ databases">
        <title>The Genome Sequence of Prevotella oulorum F0390.</title>
        <authorList>
            <consortium name="The Broad Institute Genome Sequencing Platform"/>
            <consortium name="The Broad Institute Genome Sequencing Center for Infectious Disease"/>
            <person name="Earl A."/>
            <person name="Ward D."/>
            <person name="Feldgarden M."/>
            <person name="Gevers D."/>
            <person name="Izard J."/>
            <person name="Ganesan A."/>
            <person name="Baranova O.V."/>
            <person name="Blanton J.M."/>
            <person name="Tanner A.C."/>
            <person name="Dewhirst F.E."/>
            <person name="Young S.K."/>
            <person name="Zeng Q."/>
            <person name="Gargeya S."/>
            <person name="Fitzgerald M."/>
            <person name="Haas B."/>
            <person name="Abouelleil A."/>
            <person name="Alvarado L."/>
            <person name="Arachchi H.M."/>
            <person name="Berlin A."/>
            <person name="Brown A."/>
            <person name="Chapman S.B."/>
            <person name="Chen Z."/>
            <person name="Dunbar C."/>
            <person name="Freedman E."/>
            <person name="Gearin G."/>
            <person name="Gellesch M."/>
            <person name="Goldberg J."/>
            <person name="Griggs A."/>
            <person name="Gujja S."/>
            <person name="Heiman D."/>
            <person name="Howarth C."/>
            <person name="Larson L."/>
            <person name="Lui A."/>
            <person name="MacDonald P.J.P."/>
            <person name="Mehta T."/>
            <person name="Montmayeur A."/>
            <person name="Murphy C."/>
            <person name="Neiman D."/>
            <person name="Pearson M."/>
            <person name="Priest M."/>
            <person name="Roberts A."/>
            <person name="Saif S."/>
            <person name="Shea T."/>
            <person name="Shenoy N."/>
            <person name="Sisk P."/>
            <person name="Stolte C."/>
            <person name="Sykes S."/>
            <person name="Wortman J."/>
            <person name="Nusbaum C."/>
            <person name="Birren B."/>
        </authorList>
    </citation>
    <scope>NUCLEOTIDE SEQUENCE [LARGE SCALE GENOMIC DNA]</scope>
    <source>
        <strain evidence="6 7">F0390</strain>
    </source>
</reference>
<keyword evidence="3" id="KW-0963">Cytoplasm</keyword>
<dbReference type="eggNOG" id="COG0576">
    <property type="taxonomic scope" value="Bacteria"/>
</dbReference>
<dbReference type="GO" id="GO:0051087">
    <property type="term" value="F:protein-folding chaperone binding"/>
    <property type="evidence" value="ECO:0007669"/>
    <property type="project" value="InterPro"/>
</dbReference>
<dbReference type="GO" id="GO:0042803">
    <property type="term" value="F:protein homodimerization activity"/>
    <property type="evidence" value="ECO:0007669"/>
    <property type="project" value="InterPro"/>
</dbReference>
<comment type="function">
    <text evidence="3">Participates actively in the response to hyperosmotic and heat shock by preventing the aggregation of stress-denatured proteins, in association with DnaK and GrpE. It is the nucleotide exchange factor for DnaK and may function as a thermosensor. Unfolded proteins bind initially to DnaJ; upon interaction with the DnaJ-bound protein, DnaK hydrolyzes its bound ATP, resulting in the formation of a stable complex. GrpE releases ADP from DnaK; ATP binding to DnaK triggers the release of the substrate protein, thus completing the reaction cycle. Several rounds of ATP-dependent interactions between DnaJ, DnaK and GrpE are required for fully efficient folding.</text>
</comment>
<dbReference type="AlphaFoldDB" id="G1W9U1"/>
<dbReference type="Gene3D" id="2.30.22.10">
    <property type="entry name" value="Head domain of nucleotide exchange factor GrpE"/>
    <property type="match status" value="1"/>
</dbReference>
<feature type="compositionally biased region" description="Basic and acidic residues" evidence="5">
    <location>
        <begin position="11"/>
        <end position="46"/>
    </location>
</feature>
<proteinExistence type="inferred from homology"/>
<sequence>MTDFGNLSKEAANKAKAEDKQQTEKTDKSSASTDKHDEREKEDKLSPLEQLQQENEKLKDQLLRTIAEFDNFRKRTTKEKSDLILNGGKKTVTAILPVLDDFERALEDGSTDVEAVKAGMQMIFNKFIKTLEGMGVKKIDTQKADFNTDYHEAVAMVPGMGDENKGKVIDCVQTGYTMNDEVIRHAKVAVGQ</sequence>
<dbReference type="SUPFAM" id="SSF58014">
    <property type="entry name" value="Coiled-coil domain of nucleotide exchange factor GrpE"/>
    <property type="match status" value="1"/>
</dbReference>
<evidence type="ECO:0000256" key="1">
    <source>
        <dbReference type="ARBA" id="ARBA00009054"/>
    </source>
</evidence>
<keyword evidence="7" id="KW-1185">Reference proteome</keyword>
<dbReference type="PRINTS" id="PR00773">
    <property type="entry name" value="GRPEPROTEIN"/>
</dbReference>
<comment type="similarity">
    <text evidence="1 3 4">Belongs to the GrpE family.</text>
</comment>
<dbReference type="GO" id="GO:0005737">
    <property type="term" value="C:cytoplasm"/>
    <property type="evidence" value="ECO:0007669"/>
    <property type="project" value="UniProtKB-SubCell"/>
</dbReference>
<dbReference type="GO" id="GO:0000774">
    <property type="term" value="F:adenyl-nucleotide exchange factor activity"/>
    <property type="evidence" value="ECO:0007669"/>
    <property type="project" value="InterPro"/>
</dbReference>
<protein>
    <recommendedName>
        <fullName evidence="3">Protein GrpE</fullName>
    </recommendedName>
    <alternativeName>
        <fullName evidence="3">HSP-70 cofactor</fullName>
    </alternativeName>
</protein>
<evidence type="ECO:0000313" key="6">
    <source>
        <dbReference type="EMBL" id="EGV34259.1"/>
    </source>
</evidence>
<name>G1W9U1_9BACT</name>
<dbReference type="GO" id="GO:0051082">
    <property type="term" value="F:unfolded protein binding"/>
    <property type="evidence" value="ECO:0007669"/>
    <property type="project" value="TreeGrafter"/>
</dbReference>
<dbReference type="GeneID" id="95425323"/>
<evidence type="ECO:0000256" key="5">
    <source>
        <dbReference type="SAM" id="MobiDB-lite"/>
    </source>
</evidence>
<dbReference type="PATRIC" id="fig|702438.4.peg.609"/>
<dbReference type="HOGENOM" id="CLU_057217_5_2_10"/>
<comment type="caution">
    <text evidence="6">The sequence shown here is derived from an EMBL/GenBank/DDBJ whole genome shotgun (WGS) entry which is preliminary data.</text>
</comment>
<dbReference type="InterPro" id="IPR013805">
    <property type="entry name" value="GrpE_CC"/>
</dbReference>
<dbReference type="InterPro" id="IPR000740">
    <property type="entry name" value="GrpE"/>
</dbReference>
<dbReference type="CDD" id="cd00446">
    <property type="entry name" value="GrpE"/>
    <property type="match status" value="1"/>
</dbReference>